<reference evidence="2 3" key="1">
    <citation type="journal article" date="2023" name="Elife">
        <title>Identification of key yeast species and microbe-microbe interactions impacting larval growth of Drosophila in the wild.</title>
        <authorList>
            <person name="Mure A."/>
            <person name="Sugiura Y."/>
            <person name="Maeda R."/>
            <person name="Honda K."/>
            <person name="Sakurai N."/>
            <person name="Takahashi Y."/>
            <person name="Watada M."/>
            <person name="Katoh T."/>
            <person name="Gotoh A."/>
            <person name="Gotoh Y."/>
            <person name="Taniguchi I."/>
            <person name="Nakamura K."/>
            <person name="Hayashi T."/>
            <person name="Katayama T."/>
            <person name="Uemura T."/>
            <person name="Hattori Y."/>
        </authorList>
    </citation>
    <scope>NUCLEOTIDE SEQUENCE [LARGE SCALE GENOMIC DNA]</scope>
    <source>
        <strain evidence="2 3">SC-9</strain>
    </source>
</reference>
<evidence type="ECO:0000256" key="1">
    <source>
        <dbReference type="SAM" id="MobiDB-lite"/>
    </source>
</evidence>
<dbReference type="GeneID" id="90071421"/>
<gene>
    <name evidence="2" type="ORF">DASC09_007670</name>
</gene>
<dbReference type="Proteomes" id="UP001360560">
    <property type="component" value="Unassembled WGS sequence"/>
</dbReference>
<proteinExistence type="predicted"/>
<protein>
    <submittedName>
        <fullName evidence="2">Uncharacterized protein</fullName>
    </submittedName>
</protein>
<dbReference type="EMBL" id="BTFZ01000001">
    <property type="protein sequence ID" value="GMM33442.1"/>
    <property type="molecule type" value="Genomic_DNA"/>
</dbReference>
<keyword evidence="3" id="KW-1185">Reference proteome</keyword>
<organism evidence="2 3">
    <name type="scientific">Saccharomycopsis crataegensis</name>
    <dbReference type="NCBI Taxonomy" id="43959"/>
    <lineage>
        <taxon>Eukaryota</taxon>
        <taxon>Fungi</taxon>
        <taxon>Dikarya</taxon>
        <taxon>Ascomycota</taxon>
        <taxon>Saccharomycotina</taxon>
        <taxon>Saccharomycetes</taxon>
        <taxon>Saccharomycopsidaceae</taxon>
        <taxon>Saccharomycopsis</taxon>
    </lineage>
</organism>
<dbReference type="AlphaFoldDB" id="A0AAV5QFK6"/>
<sequence length="278" mass="31789">MSYLKLSKSSEREDLSRFLQKYNTIQFGFYEKPSGFEQKPQSVTISDLNRIINRLELQNINMSQIQNASKSFISQNFSLTTSQEIENQNVSGEQPSTNSSELIKITQSMIIHYPPFPENTHQPKISIRDKLIRRHQIYGDNFDGLVHFMEERLIRYRPPNSQHNVDNVLSGNHVFQKESSIKAIKKKSVSQGSSESSSVSKLCSLFGKKGNVNCENISKNTINKIVNGQYSDNTTYPEEIHISEDFEGLSAEQVSREYAAEEDTERTVHPHQRVLPGK</sequence>
<dbReference type="RefSeq" id="XP_064850442.1">
    <property type="nucleotide sequence ID" value="XM_064994370.1"/>
</dbReference>
<feature type="region of interest" description="Disordered" evidence="1">
    <location>
        <begin position="254"/>
        <end position="278"/>
    </location>
</feature>
<evidence type="ECO:0000313" key="3">
    <source>
        <dbReference type="Proteomes" id="UP001360560"/>
    </source>
</evidence>
<evidence type="ECO:0000313" key="2">
    <source>
        <dbReference type="EMBL" id="GMM33442.1"/>
    </source>
</evidence>
<comment type="caution">
    <text evidence="2">The sequence shown here is derived from an EMBL/GenBank/DDBJ whole genome shotgun (WGS) entry which is preliminary data.</text>
</comment>
<accession>A0AAV5QFK6</accession>
<name>A0AAV5QFK6_9ASCO</name>